<name>A0A830HGL0_9CHLO</name>
<feature type="region of interest" description="Disordered" evidence="1">
    <location>
        <begin position="1"/>
        <end position="38"/>
    </location>
</feature>
<dbReference type="OrthoDB" id="514051at2759"/>
<protein>
    <recommendedName>
        <fullName evidence="2">N-acetyltransferase domain-containing protein</fullName>
    </recommendedName>
</protein>
<sequence>MAHAATRTPATAVQRGSATRHRRTGAPTRPRLGASSTTHTIKWRLSSAKRVAELDDEGLAWSVAQLRAEAYFEESTNRFKKSLERKYAQREEEALLAHLRLKPGAKCWDGSNVKVCLLVHGDQSNDDVIGALDVSLRDDWVYLDNVCVSEEARRRGVASALVRAAAEKAAGWGVHAVYAHVVKGNTPAEACYARLGFVDSNDEARHTVIARALPHLPPGARLIQADLPLS</sequence>
<dbReference type="GO" id="GO:0016747">
    <property type="term" value="F:acyltransferase activity, transferring groups other than amino-acyl groups"/>
    <property type="evidence" value="ECO:0007669"/>
    <property type="project" value="InterPro"/>
</dbReference>
<accession>A0A830HGL0</accession>
<dbReference type="PANTHER" id="PTHR47426">
    <property type="entry name" value="ACYL-COA N-ACYLTRANSFERASES (NAT) SUPERFAMILY PROTEIN"/>
    <property type="match status" value="1"/>
</dbReference>
<feature type="compositionally biased region" description="Polar residues" evidence="1">
    <location>
        <begin position="8"/>
        <end position="17"/>
    </location>
</feature>
<dbReference type="PROSITE" id="PS51186">
    <property type="entry name" value="GNAT"/>
    <property type="match status" value="1"/>
</dbReference>
<comment type="caution">
    <text evidence="3">The sequence shown here is derived from an EMBL/GenBank/DDBJ whole genome shotgun (WGS) entry which is preliminary data.</text>
</comment>
<evidence type="ECO:0000313" key="3">
    <source>
        <dbReference type="EMBL" id="GHP06035.1"/>
    </source>
</evidence>
<dbReference type="Gene3D" id="3.40.630.30">
    <property type="match status" value="1"/>
</dbReference>
<evidence type="ECO:0000256" key="1">
    <source>
        <dbReference type="SAM" id="MobiDB-lite"/>
    </source>
</evidence>
<reference evidence="3" key="1">
    <citation type="submission" date="2020-10" db="EMBL/GenBank/DDBJ databases">
        <title>Unveiling of a novel bifunctional photoreceptor, Dualchrome1, isolated from a cosmopolitan green alga.</title>
        <authorList>
            <person name="Suzuki S."/>
            <person name="Kawachi M."/>
        </authorList>
    </citation>
    <scope>NUCLEOTIDE SEQUENCE</scope>
    <source>
        <strain evidence="3">NIES 2893</strain>
    </source>
</reference>
<evidence type="ECO:0000313" key="4">
    <source>
        <dbReference type="Proteomes" id="UP000660262"/>
    </source>
</evidence>
<feature type="domain" description="N-acetyltransferase" evidence="2">
    <location>
        <begin position="66"/>
        <end position="214"/>
    </location>
</feature>
<dbReference type="EMBL" id="BNJQ01000011">
    <property type="protein sequence ID" value="GHP06035.1"/>
    <property type="molecule type" value="Genomic_DNA"/>
</dbReference>
<proteinExistence type="predicted"/>
<dbReference type="Pfam" id="PF00583">
    <property type="entry name" value="Acetyltransf_1"/>
    <property type="match status" value="1"/>
</dbReference>
<dbReference type="SUPFAM" id="SSF55729">
    <property type="entry name" value="Acyl-CoA N-acyltransferases (Nat)"/>
    <property type="match status" value="1"/>
</dbReference>
<gene>
    <name evidence="3" type="ORF">PPROV_000478200</name>
</gene>
<dbReference type="CDD" id="cd04301">
    <property type="entry name" value="NAT_SF"/>
    <property type="match status" value="1"/>
</dbReference>
<dbReference type="Proteomes" id="UP000660262">
    <property type="component" value="Unassembled WGS sequence"/>
</dbReference>
<keyword evidence="4" id="KW-1185">Reference proteome</keyword>
<dbReference type="InterPro" id="IPR000182">
    <property type="entry name" value="GNAT_dom"/>
</dbReference>
<dbReference type="AlphaFoldDB" id="A0A830HGL0"/>
<dbReference type="InterPro" id="IPR016181">
    <property type="entry name" value="Acyl_CoA_acyltransferase"/>
</dbReference>
<evidence type="ECO:0000259" key="2">
    <source>
        <dbReference type="PROSITE" id="PS51186"/>
    </source>
</evidence>
<dbReference type="PANTHER" id="PTHR47426:SF3">
    <property type="entry name" value="GCN5-RELATED N-ACETYLTRANSFERASE 6, CHLOROPLASTIC"/>
    <property type="match status" value="1"/>
</dbReference>
<organism evidence="3 4">
    <name type="scientific">Pycnococcus provasolii</name>
    <dbReference type="NCBI Taxonomy" id="41880"/>
    <lineage>
        <taxon>Eukaryota</taxon>
        <taxon>Viridiplantae</taxon>
        <taxon>Chlorophyta</taxon>
        <taxon>Pseudoscourfieldiophyceae</taxon>
        <taxon>Pseudoscourfieldiales</taxon>
        <taxon>Pycnococcaceae</taxon>
        <taxon>Pycnococcus</taxon>
    </lineage>
</organism>